<dbReference type="EMBL" id="CTRP01000012">
    <property type="protein sequence ID" value="CQR73449.1"/>
    <property type="molecule type" value="Genomic_DNA"/>
</dbReference>
<name>A0A0U1L292_9FIRM</name>
<dbReference type="AlphaFoldDB" id="A0A0U1L292"/>
<keyword evidence="2" id="KW-1185">Reference proteome</keyword>
<evidence type="ECO:0000313" key="2">
    <source>
        <dbReference type="Proteomes" id="UP000049855"/>
    </source>
</evidence>
<sequence length="480" mass="56730">MKNIFSLTTSDFLSDISLCKKQKIELLEQVIYRYIPLKSNIVHGFTEYKEDLINIIKEASGDSDIVKLAELTLSLCDPYLKHEVQVSNAAFIQSNNFIPVQPIKEFLECMYSDLFINELKTFMILSYVYSLSKCKSPLKKKIISRILNFKKYNSVSGESNPRPIYDKLNKIYILNKNDFVYLSSFLDYKDTQITFNSWYDSEIVLGLIDSAVKSKNPFVPKTDELEPTNIRLFIKAFQDISINKHTRIKMLSLVDNASIKKYHLSENRFYIYNQFFLERIGNFNFINKLYNLQQKLSLSIDSLSALLELTNCPLLRFKLDFLDFCESQYNKYFEHHRLELPEWNLFLHQSILHQLLCTLPILDLVFHYLAYLATEFCQFKAFFKTSIDNYFNELIKTELYDLFEYSPENPFVPNPYYKFPSDVSNQNYIDFSNKVYRTLTHRSNYMSERDNIYKKTDEINSAQQISLIKELVNLQPALRY</sequence>
<proteinExistence type="predicted"/>
<accession>A0A0U1L292</accession>
<evidence type="ECO:0000313" key="1">
    <source>
        <dbReference type="EMBL" id="CQR73449.1"/>
    </source>
</evidence>
<organism evidence="1 2">
    <name type="scientific">Sporomusa ovata</name>
    <dbReference type="NCBI Taxonomy" id="2378"/>
    <lineage>
        <taxon>Bacteria</taxon>
        <taxon>Bacillati</taxon>
        <taxon>Bacillota</taxon>
        <taxon>Negativicutes</taxon>
        <taxon>Selenomonadales</taxon>
        <taxon>Sporomusaceae</taxon>
        <taxon>Sporomusa</taxon>
    </lineage>
</organism>
<reference evidence="2" key="1">
    <citation type="submission" date="2015-03" db="EMBL/GenBank/DDBJ databases">
        <authorList>
            <person name="Nijsse Bart"/>
        </authorList>
    </citation>
    <scope>NUCLEOTIDE SEQUENCE [LARGE SCALE GENOMIC DNA]</scope>
</reference>
<dbReference type="Proteomes" id="UP000049855">
    <property type="component" value="Unassembled WGS sequence"/>
</dbReference>
<dbReference type="RefSeq" id="WP_021168222.1">
    <property type="nucleotide sequence ID" value="NZ_CTRP01000012.1"/>
</dbReference>
<gene>
    <name evidence="1" type="ORF">SpAn4DRAFT_2681</name>
</gene>
<protein>
    <submittedName>
        <fullName evidence="1">Uncharacterized protein</fullName>
    </submittedName>
</protein>